<gene>
    <name evidence="2" type="ORF">SCORR_v1c02240</name>
</gene>
<keyword evidence="3" id="KW-1185">Reference proteome</keyword>
<feature type="compositionally biased region" description="Basic and acidic residues" evidence="1">
    <location>
        <begin position="28"/>
        <end position="52"/>
    </location>
</feature>
<protein>
    <submittedName>
        <fullName evidence="2">Uncharacterized protein</fullName>
    </submittedName>
</protein>
<dbReference type="EMBL" id="CP022535">
    <property type="protein sequence ID" value="ASP27999.1"/>
    <property type="molecule type" value="Genomic_DNA"/>
</dbReference>
<dbReference type="RefSeq" id="WP_094048337.1">
    <property type="nucleotide sequence ID" value="NZ_CP022535.1"/>
</dbReference>
<feature type="compositionally biased region" description="Basic and acidic residues" evidence="1">
    <location>
        <begin position="74"/>
        <end position="91"/>
    </location>
</feature>
<evidence type="ECO:0000256" key="1">
    <source>
        <dbReference type="SAM" id="MobiDB-lite"/>
    </source>
</evidence>
<reference evidence="2 3" key="1">
    <citation type="submission" date="2017-07" db="EMBL/GenBank/DDBJ databases">
        <title>Complete genome sequence of Spiroplasma corruscae EC-1 (DSM 19793).</title>
        <authorList>
            <person name="Tsai Y.-M."/>
            <person name="Lo W.-S."/>
            <person name="Kuo C.-H."/>
        </authorList>
    </citation>
    <scope>NUCLEOTIDE SEQUENCE [LARGE SCALE GENOMIC DNA]</scope>
    <source>
        <strain evidence="2 3">EC-1</strain>
    </source>
</reference>
<organism evidence="2 3">
    <name type="scientific">Spiroplasma corruscae</name>
    <dbReference type="NCBI Taxonomy" id="216934"/>
    <lineage>
        <taxon>Bacteria</taxon>
        <taxon>Bacillati</taxon>
        <taxon>Mycoplasmatota</taxon>
        <taxon>Mollicutes</taxon>
        <taxon>Entomoplasmatales</taxon>
        <taxon>Spiroplasmataceae</taxon>
        <taxon>Spiroplasma</taxon>
    </lineage>
</organism>
<feature type="compositionally biased region" description="Low complexity" evidence="1">
    <location>
        <begin position="10"/>
        <end position="23"/>
    </location>
</feature>
<evidence type="ECO:0000313" key="2">
    <source>
        <dbReference type="EMBL" id="ASP27999.1"/>
    </source>
</evidence>
<dbReference type="AlphaFoldDB" id="A0A222ENC4"/>
<accession>A0A222ENC4</accession>
<feature type="region of interest" description="Disordered" evidence="1">
    <location>
        <begin position="1"/>
        <end position="102"/>
    </location>
</feature>
<dbReference type="OrthoDB" id="389900at2"/>
<evidence type="ECO:0000313" key="3">
    <source>
        <dbReference type="Proteomes" id="UP000203229"/>
    </source>
</evidence>
<sequence>MDTTKKSSINYKPKNPNDPKMPNLTGQNREEINSKVKEEIIEKVFKTTKVGDDEPFSDNSKAKSLINSLKQKLANKEDEDKNKDDNEESKPKMVMPDPTSDLNIVNHLRNRGSISNRILHQNTKDKMKTLREDHRISLKKDEIDLIAETFREKVVRVSPNSVVLKISKFGLEIYKNNVDKRYWVVAICFDELFNPAKLAFTNFWTGGAFIGYGFDYLEETIEKAKDLSNSGRTGNIYWKDFVVDWNKETNRFVTSDEPKQFKYSEYKKIIEWYKQNKVRICVKNKNRKDYEDLMKEVKEKKAKGEFVSPLASLQAKMIDKPRKATFVFGYPVEKSDYKGKEYVKPENKLYEIGFAFTD</sequence>
<dbReference type="Proteomes" id="UP000203229">
    <property type="component" value="Chromosome"/>
</dbReference>
<dbReference type="KEGG" id="scou:SCORR_v1c02240"/>
<name>A0A222ENC4_9MOLU</name>
<proteinExistence type="predicted"/>